<dbReference type="RefSeq" id="YP_009800857.1">
    <property type="nucleotide sequence ID" value="NC_047960.1"/>
</dbReference>
<name>A0A2S1GS57_9CAUD</name>
<reference evidence="1" key="1">
    <citation type="submission" date="2018-03" db="EMBL/GenBank/DDBJ databases">
        <title>Complete genome sequence analysis of Enterobacteria phage IME347.</title>
        <authorList>
            <person name="Li P."/>
            <person name="Wang J."/>
            <person name="Tong Y."/>
        </authorList>
    </citation>
    <scope>NUCLEOTIDE SEQUENCE [LARGE SCALE GENOMIC DNA]</scope>
</reference>
<keyword evidence="2" id="KW-1185">Reference proteome</keyword>
<sequence>MMQVTSYTQSTAEAISELRKVADALEKGEAMLYSGSVTNTKRYGEAREYAIEITVVTDKEM</sequence>
<dbReference type="EMBL" id="MH051918">
    <property type="protein sequence ID" value="AWD92221.1"/>
    <property type="molecule type" value="Genomic_DNA"/>
</dbReference>
<dbReference type="GeneID" id="54991362"/>
<proteinExistence type="predicted"/>
<accession>A0A2S1GS57</accession>
<dbReference type="Proteomes" id="UP000247217">
    <property type="component" value="Segment"/>
</dbReference>
<evidence type="ECO:0000313" key="1">
    <source>
        <dbReference type="EMBL" id="AWD92221.1"/>
    </source>
</evidence>
<dbReference type="KEGG" id="vg:54991362"/>
<evidence type="ECO:0000313" key="2">
    <source>
        <dbReference type="Proteomes" id="UP000247217"/>
    </source>
</evidence>
<protein>
    <submittedName>
        <fullName evidence="1">Uncharacterized protein</fullName>
    </submittedName>
</protein>
<organism evidence="1">
    <name type="scientific">Escherichia phage vB_EcoS_IME347</name>
    <dbReference type="NCBI Taxonomy" id="2496546"/>
    <lineage>
        <taxon>Viruses</taxon>
        <taxon>Duplodnaviria</taxon>
        <taxon>Heunggongvirae</taxon>
        <taxon>Uroviricota</taxon>
        <taxon>Caudoviricetes</taxon>
        <taxon>Drexlerviridae</taxon>
        <taxon>Tunavirinae</taxon>
        <taxon>Badaguanvirus</taxon>
        <taxon>Badaguanvirus IME347</taxon>
    </lineage>
</organism>